<dbReference type="GO" id="GO:0004347">
    <property type="term" value="F:glucose-6-phosphate isomerase activity"/>
    <property type="evidence" value="ECO:0007669"/>
    <property type="project" value="UniProtKB-UniRule"/>
</dbReference>
<dbReference type="InterPro" id="IPR035482">
    <property type="entry name" value="SIS_PGI_2"/>
</dbReference>
<dbReference type="Pfam" id="PF00342">
    <property type="entry name" value="PGI"/>
    <property type="match status" value="1"/>
</dbReference>
<feature type="active site" description="Proton donor" evidence="7">
    <location>
        <position position="359"/>
    </location>
</feature>
<comment type="pathway">
    <text evidence="7">Carbohydrate biosynthesis; gluconeogenesis.</text>
</comment>
<dbReference type="PRINTS" id="PR00662">
    <property type="entry name" value="G6PISOMERASE"/>
</dbReference>
<dbReference type="GO" id="GO:0051156">
    <property type="term" value="P:glucose 6-phosphate metabolic process"/>
    <property type="evidence" value="ECO:0007669"/>
    <property type="project" value="TreeGrafter"/>
</dbReference>
<evidence type="ECO:0000256" key="3">
    <source>
        <dbReference type="ARBA" id="ARBA00022432"/>
    </source>
</evidence>
<dbReference type="NCBIfam" id="NF001211">
    <property type="entry name" value="PRK00179.1"/>
    <property type="match status" value="1"/>
</dbReference>
<dbReference type="InterPro" id="IPR018189">
    <property type="entry name" value="Phosphoglucose_isomerase_CS"/>
</dbReference>
<dbReference type="SUPFAM" id="SSF53697">
    <property type="entry name" value="SIS domain"/>
    <property type="match status" value="1"/>
</dbReference>
<keyword evidence="3 7" id="KW-0312">Gluconeogenesis</keyword>
<dbReference type="UniPathway" id="UPA00109">
    <property type="reaction ID" value="UER00181"/>
</dbReference>
<dbReference type="PROSITE" id="PS00765">
    <property type="entry name" value="P_GLUCOSE_ISOMERASE_1"/>
    <property type="match status" value="1"/>
</dbReference>
<keyword evidence="5 7" id="KW-0413">Isomerase</keyword>
<evidence type="ECO:0000313" key="10">
    <source>
        <dbReference type="Proteomes" id="UP000292423"/>
    </source>
</evidence>
<feature type="active site" evidence="7">
    <location>
        <position position="515"/>
    </location>
</feature>
<comment type="caution">
    <text evidence="9">The sequence shown here is derived from an EMBL/GenBank/DDBJ whole genome shotgun (WGS) entry which is preliminary data.</text>
</comment>
<evidence type="ECO:0000256" key="2">
    <source>
        <dbReference type="ARBA" id="ARBA00006604"/>
    </source>
</evidence>
<dbReference type="CDD" id="cd05016">
    <property type="entry name" value="SIS_PGI_2"/>
    <property type="match status" value="1"/>
</dbReference>
<dbReference type="PANTHER" id="PTHR11469:SF1">
    <property type="entry name" value="GLUCOSE-6-PHOSPHATE ISOMERASE"/>
    <property type="match status" value="1"/>
</dbReference>
<dbReference type="HAMAP" id="MF_00473">
    <property type="entry name" value="G6P_isomerase"/>
    <property type="match status" value="1"/>
</dbReference>
<dbReference type="AlphaFoldDB" id="A0A4Q7Z9W0"/>
<dbReference type="GO" id="GO:0006096">
    <property type="term" value="P:glycolytic process"/>
    <property type="evidence" value="ECO:0007669"/>
    <property type="project" value="UniProtKB-UniRule"/>
</dbReference>
<dbReference type="InterPro" id="IPR035476">
    <property type="entry name" value="SIS_PGI_1"/>
</dbReference>
<sequence length="554" mass="61021">MSTATSRSDLPEWKRLEEIARRLTVEPLGRIAADPERARRMLFRAGPLCLDFSKQRLDAEALKSLLLLAEKAGLPGKIRDMLSGGVVNPTEGRPALHTALRLPLGAELRVDGAPVVDEVHESLSRVASVVERIHSRQWRGFSGRAIQDVVNIGVGGSDLGPFMASQALGEFAPSEAEGLRIHFVSSIDGTQLADLLHTLRPETTLFIISSKSFTTIDTMANANTALQWMLNAAPDADMVIPLHFIGVSTRPDRMTAWGIPDCNQIRFWDWVGGRFSLWSAIGLPIALKIGMTHFRSMLAGAHFVDNHFRQQPLESNLPVLLGLVGVWNATFLDIRAHAVLPYDGRLKYFPSYLAQLEMESNGKSVDTGGQPIDYHTCPVLWGEVGSNAQHAFYQLLHQGTQMVSSDFIAPVRRYGLTHHDGEAHKGLQQQHQLALANCLAQTRVLMLGNSTADIRPDTPGFKRYRGNQPSTTILLDELNPHTFGMLIALYEHKVFVMSVLWDINPFDQWGVELGKKIAMDMVEALQGRPAADTDASTQQLLAEISRITGDGVGP</sequence>
<protein>
    <recommendedName>
        <fullName evidence="7">Glucose-6-phosphate isomerase</fullName>
        <shortName evidence="7">GPI</shortName>
        <ecNumber evidence="7">5.3.1.9</ecNumber>
    </recommendedName>
    <alternativeName>
        <fullName evidence="7">Phosphoglucose isomerase</fullName>
        <shortName evidence="7">PGI</shortName>
    </alternativeName>
    <alternativeName>
        <fullName evidence="7">Phosphohexose isomerase</fullName>
        <shortName evidence="7">PHI</shortName>
    </alternativeName>
</protein>
<comment type="subcellular location">
    <subcellularLocation>
        <location evidence="7">Cytoplasm</location>
    </subcellularLocation>
</comment>
<dbReference type="Gene3D" id="1.10.1390.10">
    <property type="match status" value="1"/>
</dbReference>
<dbReference type="GO" id="GO:0005829">
    <property type="term" value="C:cytosol"/>
    <property type="evidence" value="ECO:0007669"/>
    <property type="project" value="TreeGrafter"/>
</dbReference>
<keyword evidence="4 7" id="KW-0324">Glycolysis</keyword>
<evidence type="ECO:0000256" key="1">
    <source>
        <dbReference type="ARBA" id="ARBA00004926"/>
    </source>
</evidence>
<dbReference type="Proteomes" id="UP000292423">
    <property type="component" value="Unassembled WGS sequence"/>
</dbReference>
<keyword evidence="7" id="KW-0963">Cytoplasm</keyword>
<accession>A0A4Q7Z9W0</accession>
<dbReference type="PROSITE" id="PS00174">
    <property type="entry name" value="P_GLUCOSE_ISOMERASE_2"/>
    <property type="match status" value="1"/>
</dbReference>
<organism evidence="9 10">
    <name type="scientific">Fluviicoccus keumensis</name>
    <dbReference type="NCBI Taxonomy" id="1435465"/>
    <lineage>
        <taxon>Bacteria</taxon>
        <taxon>Pseudomonadati</taxon>
        <taxon>Pseudomonadota</taxon>
        <taxon>Gammaproteobacteria</taxon>
        <taxon>Moraxellales</taxon>
        <taxon>Moraxellaceae</taxon>
        <taxon>Fluviicoccus</taxon>
    </lineage>
</organism>
<dbReference type="GO" id="GO:0097367">
    <property type="term" value="F:carbohydrate derivative binding"/>
    <property type="evidence" value="ECO:0007669"/>
    <property type="project" value="InterPro"/>
</dbReference>
<evidence type="ECO:0000256" key="8">
    <source>
        <dbReference type="RuleBase" id="RU000612"/>
    </source>
</evidence>
<dbReference type="EC" id="5.3.1.9" evidence="7"/>
<dbReference type="OrthoDB" id="140919at2"/>
<dbReference type="GO" id="GO:0006094">
    <property type="term" value="P:gluconeogenesis"/>
    <property type="evidence" value="ECO:0007669"/>
    <property type="project" value="UniProtKB-UniRule"/>
</dbReference>
<comment type="pathway">
    <text evidence="1 7 8">Carbohydrate degradation; glycolysis; D-glyceraldehyde 3-phosphate and glycerone phosphate from D-glucose: step 2/4.</text>
</comment>
<dbReference type="InterPro" id="IPR023096">
    <property type="entry name" value="G6P_Isomerase_C"/>
</dbReference>
<feature type="active site" evidence="7">
    <location>
        <position position="390"/>
    </location>
</feature>
<reference evidence="9 10" key="1">
    <citation type="submission" date="2019-02" db="EMBL/GenBank/DDBJ databases">
        <title>Genomic Encyclopedia of Type Strains, Phase IV (KMG-IV): sequencing the most valuable type-strain genomes for metagenomic binning, comparative biology and taxonomic classification.</title>
        <authorList>
            <person name="Goeker M."/>
        </authorList>
    </citation>
    <scope>NUCLEOTIDE SEQUENCE [LARGE SCALE GENOMIC DNA]</scope>
    <source>
        <strain evidence="9 10">DSM 105135</strain>
    </source>
</reference>
<dbReference type="InterPro" id="IPR046348">
    <property type="entry name" value="SIS_dom_sf"/>
</dbReference>
<evidence type="ECO:0000256" key="4">
    <source>
        <dbReference type="ARBA" id="ARBA00023152"/>
    </source>
</evidence>
<evidence type="ECO:0000313" key="9">
    <source>
        <dbReference type="EMBL" id="RZU46851.1"/>
    </source>
</evidence>
<dbReference type="UniPathway" id="UPA00138"/>
<comment type="catalytic activity">
    <reaction evidence="6 7 8">
        <text>alpha-D-glucose 6-phosphate = beta-D-fructose 6-phosphate</text>
        <dbReference type="Rhea" id="RHEA:11816"/>
        <dbReference type="ChEBI" id="CHEBI:57634"/>
        <dbReference type="ChEBI" id="CHEBI:58225"/>
        <dbReference type="EC" id="5.3.1.9"/>
    </reaction>
</comment>
<comment type="function">
    <text evidence="7">Catalyzes the reversible isomerization of glucose-6-phosphate to fructose-6-phosphate.</text>
</comment>
<gene>
    <name evidence="7" type="primary">pgi</name>
    <name evidence="9" type="ORF">EV700_1236</name>
</gene>
<dbReference type="CDD" id="cd05015">
    <property type="entry name" value="SIS_PGI_1"/>
    <property type="match status" value="1"/>
</dbReference>
<evidence type="ECO:0000256" key="7">
    <source>
        <dbReference type="HAMAP-Rule" id="MF_00473"/>
    </source>
</evidence>
<evidence type="ECO:0000256" key="5">
    <source>
        <dbReference type="ARBA" id="ARBA00023235"/>
    </source>
</evidence>
<dbReference type="RefSeq" id="WP_130411836.1">
    <property type="nucleotide sequence ID" value="NZ_SHKX01000011.1"/>
</dbReference>
<dbReference type="Gene3D" id="3.40.50.10490">
    <property type="entry name" value="Glucose-6-phosphate isomerase like protein, domain 1"/>
    <property type="match status" value="2"/>
</dbReference>
<dbReference type="PROSITE" id="PS51463">
    <property type="entry name" value="P_GLUCOSE_ISOMERASE_3"/>
    <property type="match status" value="1"/>
</dbReference>
<dbReference type="InterPro" id="IPR001672">
    <property type="entry name" value="G6P_Isomerase"/>
</dbReference>
<name>A0A4Q7Z9W0_9GAMM</name>
<keyword evidence="10" id="KW-1185">Reference proteome</keyword>
<evidence type="ECO:0000256" key="6">
    <source>
        <dbReference type="ARBA" id="ARBA00029321"/>
    </source>
</evidence>
<comment type="similarity">
    <text evidence="2 7 8">Belongs to the GPI family.</text>
</comment>
<proteinExistence type="inferred from homology"/>
<dbReference type="EMBL" id="SHKX01000011">
    <property type="protein sequence ID" value="RZU46851.1"/>
    <property type="molecule type" value="Genomic_DNA"/>
</dbReference>
<dbReference type="PANTHER" id="PTHR11469">
    <property type="entry name" value="GLUCOSE-6-PHOSPHATE ISOMERASE"/>
    <property type="match status" value="1"/>
</dbReference>
<dbReference type="GO" id="GO:0048029">
    <property type="term" value="F:monosaccharide binding"/>
    <property type="evidence" value="ECO:0007669"/>
    <property type="project" value="TreeGrafter"/>
</dbReference>